<name>A0ABN1GMU9_9HYPH</name>
<dbReference type="Proteomes" id="UP001424441">
    <property type="component" value="Unassembled WGS sequence"/>
</dbReference>
<organism evidence="1 2">
    <name type="scientific">Paenochrobactrum glaciei</name>
    <dbReference type="NCBI Taxonomy" id="486407"/>
    <lineage>
        <taxon>Bacteria</taxon>
        <taxon>Pseudomonadati</taxon>
        <taxon>Pseudomonadota</taxon>
        <taxon>Alphaproteobacteria</taxon>
        <taxon>Hyphomicrobiales</taxon>
        <taxon>Brucellaceae</taxon>
        <taxon>Paenochrobactrum</taxon>
    </lineage>
</organism>
<keyword evidence="2" id="KW-1185">Reference proteome</keyword>
<accession>A0ABN1GMU9</accession>
<protein>
    <recommendedName>
        <fullName evidence="3">Transcriptional regulator</fullName>
    </recommendedName>
</protein>
<dbReference type="RefSeq" id="WP_343808096.1">
    <property type="nucleotide sequence ID" value="NZ_BAAADE010000014.1"/>
</dbReference>
<evidence type="ECO:0008006" key="3">
    <source>
        <dbReference type="Google" id="ProtNLM"/>
    </source>
</evidence>
<comment type="caution">
    <text evidence="1">The sequence shown here is derived from an EMBL/GenBank/DDBJ whole genome shotgun (WGS) entry which is preliminary data.</text>
</comment>
<reference evidence="1 2" key="1">
    <citation type="journal article" date="2019" name="Int. J. Syst. Evol. Microbiol.">
        <title>The Global Catalogue of Microorganisms (GCM) 10K type strain sequencing project: providing services to taxonomists for standard genome sequencing and annotation.</title>
        <authorList>
            <consortium name="The Broad Institute Genomics Platform"/>
            <consortium name="The Broad Institute Genome Sequencing Center for Infectious Disease"/>
            <person name="Wu L."/>
            <person name="Ma J."/>
        </authorList>
    </citation>
    <scope>NUCLEOTIDE SEQUENCE [LARGE SCALE GENOMIC DNA]</scope>
    <source>
        <strain evidence="1 2">JCM 15115</strain>
    </source>
</reference>
<evidence type="ECO:0000313" key="1">
    <source>
        <dbReference type="EMBL" id="GAA0614829.1"/>
    </source>
</evidence>
<proteinExistence type="predicted"/>
<evidence type="ECO:0000313" key="2">
    <source>
        <dbReference type="Proteomes" id="UP001424441"/>
    </source>
</evidence>
<gene>
    <name evidence="1" type="ORF">GCM10008943_32450</name>
</gene>
<dbReference type="EMBL" id="BAAADE010000014">
    <property type="protein sequence ID" value="GAA0614829.1"/>
    <property type="molecule type" value="Genomic_DNA"/>
</dbReference>
<sequence length="78" mass="8676">MSKETKLPDAELVAVAVKEPVPKTLHELNMEQRAIDRNLREVNEKAANAAAKATLGVLNKFRPDGKRIQKPLRSTVTE</sequence>